<dbReference type="OrthoDB" id="7569638at2"/>
<comment type="caution">
    <text evidence="1">The sequence shown here is derived from an EMBL/GenBank/DDBJ whole genome shotgun (WGS) entry which is preliminary data.</text>
</comment>
<evidence type="ECO:0000313" key="1">
    <source>
        <dbReference type="EMBL" id="TKZ21958.1"/>
    </source>
</evidence>
<dbReference type="PANTHER" id="PTHR41260:SF1">
    <property type="entry name" value="PROTEIN ECSC"/>
    <property type="match status" value="1"/>
</dbReference>
<dbReference type="AlphaFoldDB" id="A0A4U7N865"/>
<accession>A0A4U7N865</accession>
<protein>
    <submittedName>
        <fullName evidence="1">Protein EcsC</fullName>
    </submittedName>
</protein>
<dbReference type="InterPro" id="IPR024787">
    <property type="entry name" value="EcsC"/>
</dbReference>
<reference evidence="1 2" key="1">
    <citation type="submission" date="2019-04" db="EMBL/GenBank/DDBJ databases">
        <title>Genome sequence of Pelagicola litoralis CL-ES2.</title>
        <authorList>
            <person name="Cao J."/>
        </authorList>
    </citation>
    <scope>NUCLEOTIDE SEQUENCE [LARGE SCALE GENOMIC DNA]</scope>
    <source>
        <strain evidence="1 2">CL-ES2</strain>
    </source>
</reference>
<gene>
    <name evidence="1" type="ORF">FAP39_04175</name>
</gene>
<sequence length="258" mass="27087">MKSHVVLPETADLTTDADAELSRLVARYQNAGGVGFEILNALGTRAESVFDQLPPSVRDGLDAATEAALHQAMRAAHGSRKLVGDRTPWINRAMASALGAAGGAGGVPSALVELPVTTMVLLRAIQAEAVSLGFDPESENVQFDCVQVFGAAGPLSRDDGADLAFMGTRLALSSGAMQTLIAKVVPKLAVVFGQKIAMQAVPVIGAMTGAATNYAFISYYQNVAHVHFGLRRLSIESGRNHEDLVAELNQRMMGPSTT</sequence>
<dbReference type="EMBL" id="SULI01000003">
    <property type="protein sequence ID" value="TKZ21958.1"/>
    <property type="molecule type" value="Genomic_DNA"/>
</dbReference>
<name>A0A4U7N865_9RHOB</name>
<dbReference type="Proteomes" id="UP000306575">
    <property type="component" value="Unassembled WGS sequence"/>
</dbReference>
<proteinExistence type="predicted"/>
<organism evidence="1 2">
    <name type="scientific">Shimia litoralis</name>
    <dbReference type="NCBI Taxonomy" id="420403"/>
    <lineage>
        <taxon>Bacteria</taxon>
        <taxon>Pseudomonadati</taxon>
        <taxon>Pseudomonadota</taxon>
        <taxon>Alphaproteobacteria</taxon>
        <taxon>Rhodobacterales</taxon>
        <taxon>Roseobacteraceae</taxon>
    </lineage>
</organism>
<dbReference type="RefSeq" id="WP_138015281.1">
    <property type="nucleotide sequence ID" value="NZ_SULI01000003.1"/>
</dbReference>
<dbReference type="PANTHER" id="PTHR41260">
    <property type="entry name" value="PROTEIN ECSC"/>
    <property type="match status" value="1"/>
</dbReference>
<evidence type="ECO:0000313" key="2">
    <source>
        <dbReference type="Proteomes" id="UP000306575"/>
    </source>
</evidence>
<keyword evidence="2" id="KW-1185">Reference proteome</keyword>
<dbReference type="Pfam" id="PF12787">
    <property type="entry name" value="EcsC"/>
    <property type="match status" value="1"/>
</dbReference>